<organism evidence="9 10">
    <name type="scientific">Paenibacillus sedimenti</name>
    <dbReference type="NCBI Taxonomy" id="2770274"/>
    <lineage>
        <taxon>Bacteria</taxon>
        <taxon>Bacillati</taxon>
        <taxon>Bacillota</taxon>
        <taxon>Bacilli</taxon>
        <taxon>Bacillales</taxon>
        <taxon>Paenibacillaceae</taxon>
        <taxon>Paenibacillus</taxon>
    </lineage>
</organism>
<evidence type="ECO:0000313" key="9">
    <source>
        <dbReference type="EMBL" id="MBD0383295.1"/>
    </source>
</evidence>
<protein>
    <recommendedName>
        <fullName evidence="2">histidine kinase</fullName>
        <ecNumber evidence="2">2.7.13.3</ecNumber>
    </recommendedName>
</protein>
<dbReference type="GO" id="GO:0005524">
    <property type="term" value="F:ATP binding"/>
    <property type="evidence" value="ECO:0007669"/>
    <property type="project" value="UniProtKB-KW"/>
</dbReference>
<evidence type="ECO:0000256" key="7">
    <source>
        <dbReference type="ARBA" id="ARBA00023012"/>
    </source>
</evidence>
<dbReference type="InterPro" id="IPR036890">
    <property type="entry name" value="HATPase_C_sf"/>
</dbReference>
<keyword evidence="5" id="KW-0418">Kinase</keyword>
<dbReference type="PRINTS" id="PR00344">
    <property type="entry name" value="BCTRLSENSOR"/>
</dbReference>
<evidence type="ECO:0000256" key="1">
    <source>
        <dbReference type="ARBA" id="ARBA00000085"/>
    </source>
</evidence>
<evidence type="ECO:0000256" key="4">
    <source>
        <dbReference type="ARBA" id="ARBA00022741"/>
    </source>
</evidence>
<evidence type="ECO:0000256" key="5">
    <source>
        <dbReference type="ARBA" id="ARBA00022777"/>
    </source>
</evidence>
<dbReference type="EMBL" id="JACVVD010000010">
    <property type="protein sequence ID" value="MBD0383295.1"/>
    <property type="molecule type" value="Genomic_DNA"/>
</dbReference>
<dbReference type="InterPro" id="IPR005467">
    <property type="entry name" value="His_kinase_dom"/>
</dbReference>
<comment type="caution">
    <text evidence="9">The sequence shown here is derived from an EMBL/GenBank/DDBJ whole genome shotgun (WGS) entry which is preliminary data.</text>
</comment>
<dbReference type="CDD" id="cd00075">
    <property type="entry name" value="HATPase"/>
    <property type="match status" value="1"/>
</dbReference>
<dbReference type="Gene3D" id="3.30.565.10">
    <property type="entry name" value="Histidine kinase-like ATPase, C-terminal domain"/>
    <property type="match status" value="1"/>
</dbReference>
<keyword evidence="4" id="KW-0547">Nucleotide-binding</keyword>
<comment type="catalytic activity">
    <reaction evidence="1">
        <text>ATP + protein L-histidine = ADP + protein N-phospho-L-histidine.</text>
        <dbReference type="EC" id="2.7.13.3"/>
    </reaction>
</comment>
<name>A0A926KSQ7_9BACL</name>
<dbReference type="InterPro" id="IPR003594">
    <property type="entry name" value="HATPase_dom"/>
</dbReference>
<dbReference type="PROSITE" id="PS50109">
    <property type="entry name" value="HIS_KIN"/>
    <property type="match status" value="1"/>
</dbReference>
<sequence>MVSKGRMYLLSEPILLIDDEEGILMMLESLLRKEGYTYQDSPTLPRSGLGLSIAKQLIQAHGGELAIRSQPRKGTIITIRLPTDPS</sequence>
<dbReference type="SUPFAM" id="SSF55874">
    <property type="entry name" value="ATPase domain of HSP90 chaperone/DNA topoisomerase II/histidine kinase"/>
    <property type="match status" value="1"/>
</dbReference>
<evidence type="ECO:0000313" key="10">
    <source>
        <dbReference type="Proteomes" id="UP000650466"/>
    </source>
</evidence>
<keyword evidence="6 9" id="KW-0067">ATP-binding</keyword>
<accession>A0A926KSQ7</accession>
<gene>
    <name evidence="9" type="ORF">ICC18_24640</name>
</gene>
<feature type="domain" description="Histidine kinase" evidence="8">
    <location>
        <begin position="14"/>
        <end position="85"/>
    </location>
</feature>
<reference evidence="9" key="1">
    <citation type="submission" date="2020-09" db="EMBL/GenBank/DDBJ databases">
        <title>Draft Genome Sequence of Paenibacillus sp. WST5.</title>
        <authorList>
            <person name="Bao Z."/>
        </authorList>
    </citation>
    <scope>NUCLEOTIDE SEQUENCE</scope>
    <source>
        <strain evidence="9">WST5</strain>
    </source>
</reference>
<dbReference type="GO" id="GO:0000160">
    <property type="term" value="P:phosphorelay signal transduction system"/>
    <property type="evidence" value="ECO:0007669"/>
    <property type="project" value="UniProtKB-KW"/>
</dbReference>
<evidence type="ECO:0000256" key="6">
    <source>
        <dbReference type="ARBA" id="ARBA00022840"/>
    </source>
</evidence>
<keyword evidence="10" id="KW-1185">Reference proteome</keyword>
<evidence type="ECO:0000259" key="8">
    <source>
        <dbReference type="PROSITE" id="PS50109"/>
    </source>
</evidence>
<dbReference type="Pfam" id="PF02518">
    <property type="entry name" value="HATPase_c"/>
    <property type="match status" value="1"/>
</dbReference>
<evidence type="ECO:0000256" key="3">
    <source>
        <dbReference type="ARBA" id="ARBA00022679"/>
    </source>
</evidence>
<keyword evidence="7" id="KW-0902">Two-component regulatory system</keyword>
<dbReference type="InterPro" id="IPR004358">
    <property type="entry name" value="Sig_transdc_His_kin-like_C"/>
</dbReference>
<keyword evidence="3" id="KW-0808">Transferase</keyword>
<proteinExistence type="predicted"/>
<dbReference type="Proteomes" id="UP000650466">
    <property type="component" value="Unassembled WGS sequence"/>
</dbReference>
<evidence type="ECO:0000256" key="2">
    <source>
        <dbReference type="ARBA" id="ARBA00012438"/>
    </source>
</evidence>
<dbReference type="GO" id="GO:0004673">
    <property type="term" value="F:protein histidine kinase activity"/>
    <property type="evidence" value="ECO:0007669"/>
    <property type="project" value="UniProtKB-EC"/>
</dbReference>
<dbReference type="EC" id="2.7.13.3" evidence="2"/>
<dbReference type="RefSeq" id="WP_188177074.1">
    <property type="nucleotide sequence ID" value="NZ_JACVVD010000010.1"/>
</dbReference>
<dbReference type="AlphaFoldDB" id="A0A926KSQ7"/>